<evidence type="ECO:0000313" key="2">
    <source>
        <dbReference type="EMBL" id="CAH1268582.1"/>
    </source>
</evidence>
<dbReference type="AlphaFoldDB" id="A0A8K0A3G3"/>
<name>A0A8K0A3G3_BRALA</name>
<accession>A0A8K0A3G3</accession>
<feature type="region of interest" description="Disordered" evidence="1">
    <location>
        <begin position="1"/>
        <end position="50"/>
    </location>
</feature>
<proteinExistence type="predicted"/>
<evidence type="ECO:0000313" key="3">
    <source>
        <dbReference type="Proteomes" id="UP000838412"/>
    </source>
</evidence>
<reference evidence="2" key="1">
    <citation type="submission" date="2022-01" db="EMBL/GenBank/DDBJ databases">
        <authorList>
            <person name="Braso-Vives M."/>
        </authorList>
    </citation>
    <scope>NUCLEOTIDE SEQUENCE</scope>
</reference>
<evidence type="ECO:0000256" key="1">
    <source>
        <dbReference type="SAM" id="MobiDB-lite"/>
    </source>
</evidence>
<dbReference type="Proteomes" id="UP000838412">
    <property type="component" value="Chromosome 6"/>
</dbReference>
<sequence>MAPPLEPAIVVENPEGVNPGEEDPEEIDNQNKKKDPPGASAQAPRSVPKLTCKFSGEGSVDWEEFEDQIENERTYGAWEDALTLADSISITCPAEGFTCVPVSCSGS</sequence>
<dbReference type="EMBL" id="OV696691">
    <property type="protein sequence ID" value="CAH1268582.1"/>
    <property type="molecule type" value="Genomic_DNA"/>
</dbReference>
<keyword evidence="3" id="KW-1185">Reference proteome</keyword>
<gene>
    <name evidence="2" type="primary">Hypp3910</name>
    <name evidence="2" type="ORF">BLAG_LOCUS21479</name>
</gene>
<protein>
    <submittedName>
        <fullName evidence="2">Hypp3910 protein</fullName>
    </submittedName>
</protein>
<organism evidence="2 3">
    <name type="scientific">Branchiostoma lanceolatum</name>
    <name type="common">Common lancelet</name>
    <name type="synonym">Amphioxus lanceolatum</name>
    <dbReference type="NCBI Taxonomy" id="7740"/>
    <lineage>
        <taxon>Eukaryota</taxon>
        <taxon>Metazoa</taxon>
        <taxon>Chordata</taxon>
        <taxon>Cephalochordata</taxon>
        <taxon>Leptocardii</taxon>
        <taxon>Amphioxiformes</taxon>
        <taxon>Branchiostomatidae</taxon>
        <taxon>Branchiostoma</taxon>
    </lineage>
</organism>